<comment type="caution">
    <text evidence="2">The sequence shown here is derived from an EMBL/GenBank/DDBJ whole genome shotgun (WGS) entry which is preliminary data.</text>
</comment>
<evidence type="ECO:0000313" key="3">
    <source>
        <dbReference type="Proteomes" id="UP000037460"/>
    </source>
</evidence>
<evidence type="ECO:0000313" key="2">
    <source>
        <dbReference type="EMBL" id="KOO35197.1"/>
    </source>
</evidence>
<dbReference type="Proteomes" id="UP000037460">
    <property type="component" value="Unassembled WGS sequence"/>
</dbReference>
<protein>
    <submittedName>
        <fullName evidence="2">Uncharacterized protein</fullName>
    </submittedName>
</protein>
<feature type="compositionally biased region" description="Gly residues" evidence="1">
    <location>
        <begin position="153"/>
        <end position="165"/>
    </location>
</feature>
<dbReference type="AlphaFoldDB" id="A0A0M0K9B3"/>
<feature type="region of interest" description="Disordered" evidence="1">
    <location>
        <begin position="122"/>
        <end position="172"/>
    </location>
</feature>
<accession>A0A0M0K9B3</accession>
<name>A0A0M0K9B3_9EUKA</name>
<organism evidence="2 3">
    <name type="scientific">Chrysochromulina tobinii</name>
    <dbReference type="NCBI Taxonomy" id="1460289"/>
    <lineage>
        <taxon>Eukaryota</taxon>
        <taxon>Haptista</taxon>
        <taxon>Haptophyta</taxon>
        <taxon>Prymnesiophyceae</taxon>
        <taxon>Prymnesiales</taxon>
        <taxon>Chrysochromulinaceae</taxon>
        <taxon>Chrysochromulina</taxon>
    </lineage>
</organism>
<sequence length="256" mass="27437">MPTLEVAVPEGCLPGDEFTVEWEGTHLAVRVPEDGYAGMLLAVDVQPTEEVEVMIPEGCFAGDEVKVSHEGTTFFVSIPEGLGPGDKILVRRPKIELENHLLDLEALQLEDAEEVIEEHLAAPAKGAEKQGAAASPARGERRERSTAANLGTVGSGVASGAGAEGEGLPSAGAEGKGLSLSLSIFGGFTLSLAVQTAPKWPIGSTMEVYRTDGEWSRCIIKEYDWRGVTYTVQLTDLRMKYFVEEEDLRMPGSGYL</sequence>
<keyword evidence="3" id="KW-1185">Reference proteome</keyword>
<dbReference type="OrthoDB" id="10682259at2759"/>
<dbReference type="EMBL" id="JWZX01000953">
    <property type="protein sequence ID" value="KOO35197.1"/>
    <property type="molecule type" value="Genomic_DNA"/>
</dbReference>
<proteinExistence type="predicted"/>
<evidence type="ECO:0000256" key="1">
    <source>
        <dbReference type="SAM" id="MobiDB-lite"/>
    </source>
</evidence>
<reference evidence="3" key="1">
    <citation type="journal article" date="2015" name="PLoS Genet.">
        <title>Genome Sequence and Transcriptome Analyses of Chrysochromulina tobin: Metabolic Tools for Enhanced Algal Fitness in the Prominent Order Prymnesiales (Haptophyceae).</title>
        <authorList>
            <person name="Hovde B.T."/>
            <person name="Deodato C.R."/>
            <person name="Hunsperger H.M."/>
            <person name="Ryken S.A."/>
            <person name="Yost W."/>
            <person name="Jha R.K."/>
            <person name="Patterson J."/>
            <person name="Monnat R.J. Jr."/>
            <person name="Barlow S.B."/>
            <person name="Starkenburg S.R."/>
            <person name="Cattolico R.A."/>
        </authorList>
    </citation>
    <scope>NUCLEOTIDE SEQUENCE</scope>
    <source>
        <strain evidence="3">CCMP291</strain>
    </source>
</reference>
<gene>
    <name evidence="2" type="ORF">Ctob_010873</name>
</gene>